<dbReference type="InterPro" id="IPR000639">
    <property type="entry name" value="Epox_hydrolase-like"/>
</dbReference>
<dbReference type="InterPro" id="IPR029058">
    <property type="entry name" value="AB_hydrolase_fold"/>
</dbReference>
<dbReference type="Proteomes" id="UP000030907">
    <property type="component" value="Chromosome"/>
</dbReference>
<dbReference type="PANTHER" id="PTHR21661:SF35">
    <property type="entry name" value="EPOXIDE HYDROLASE"/>
    <property type="match status" value="1"/>
</dbReference>
<feature type="domain" description="Epoxide hydrolase N-terminal" evidence="5">
    <location>
        <begin position="3"/>
        <end position="107"/>
    </location>
</feature>
<protein>
    <submittedName>
        <fullName evidence="6">Microsomal epoxide hydrolase</fullName>
    </submittedName>
</protein>
<dbReference type="Gene3D" id="3.40.50.1820">
    <property type="entry name" value="alpha/beta hydrolase"/>
    <property type="match status" value="1"/>
</dbReference>
<comment type="similarity">
    <text evidence="1">Belongs to the peptidase S33 family.</text>
</comment>
<evidence type="ECO:0000313" key="6">
    <source>
        <dbReference type="EMBL" id="AJA09493.1"/>
    </source>
</evidence>
<reference evidence="6 7" key="1">
    <citation type="journal article" date="2015" name="Int. J. Syst. Evol. Microbiol.">
        <title>Description of Sphingopyxis fribergensis sp. nov. - a soil bacterium with the ability to degrade styrene and phenylacetic acid.</title>
        <authorList>
            <person name="Oelschlagel M."/>
            <person name="Ruckert C."/>
            <person name="Kalinowski J."/>
            <person name="Schmidt G."/>
            <person name="Schlomann M."/>
            <person name="Tischler D."/>
        </authorList>
    </citation>
    <scope>NUCLEOTIDE SEQUENCE [LARGE SCALE GENOMIC DNA]</scope>
    <source>
        <strain evidence="6 7">Kp5.2</strain>
    </source>
</reference>
<evidence type="ECO:0000259" key="5">
    <source>
        <dbReference type="Pfam" id="PF06441"/>
    </source>
</evidence>
<evidence type="ECO:0000256" key="4">
    <source>
        <dbReference type="PIRSR" id="PIRSR001112-1"/>
    </source>
</evidence>
<dbReference type="PANTHER" id="PTHR21661">
    <property type="entry name" value="EPOXIDE HYDROLASE 1-RELATED"/>
    <property type="match status" value="1"/>
</dbReference>
<gene>
    <name evidence="6" type="ORF">SKP52_13025</name>
</gene>
<feature type="active site" description="Proton acceptor" evidence="4">
    <location>
        <position position="363"/>
    </location>
</feature>
<keyword evidence="3 6" id="KW-0378">Hydrolase</keyword>
<evidence type="ECO:0000256" key="2">
    <source>
        <dbReference type="ARBA" id="ARBA00022797"/>
    </source>
</evidence>
<organism evidence="6 7">
    <name type="scientific">Sphingopyxis fribergensis</name>
    <dbReference type="NCBI Taxonomy" id="1515612"/>
    <lineage>
        <taxon>Bacteria</taxon>
        <taxon>Pseudomonadati</taxon>
        <taxon>Pseudomonadota</taxon>
        <taxon>Alphaproteobacteria</taxon>
        <taxon>Sphingomonadales</taxon>
        <taxon>Sphingomonadaceae</taxon>
        <taxon>Sphingopyxis</taxon>
    </lineage>
</organism>
<dbReference type="HOGENOM" id="CLU_019414_0_1_5"/>
<dbReference type="SUPFAM" id="SSF53474">
    <property type="entry name" value="alpha/beta-Hydrolases"/>
    <property type="match status" value="1"/>
</dbReference>
<evidence type="ECO:0000256" key="3">
    <source>
        <dbReference type="ARBA" id="ARBA00022801"/>
    </source>
</evidence>
<accession>A0A0A7PJR7</accession>
<dbReference type="Pfam" id="PF06441">
    <property type="entry name" value="EHN"/>
    <property type="match status" value="1"/>
</dbReference>
<feature type="active site" description="Nucleophile" evidence="4">
    <location>
        <position position="177"/>
    </location>
</feature>
<evidence type="ECO:0000313" key="7">
    <source>
        <dbReference type="Proteomes" id="UP000030907"/>
    </source>
</evidence>
<dbReference type="GO" id="GO:0097176">
    <property type="term" value="P:epoxide metabolic process"/>
    <property type="evidence" value="ECO:0007669"/>
    <property type="project" value="TreeGrafter"/>
</dbReference>
<evidence type="ECO:0000256" key="1">
    <source>
        <dbReference type="ARBA" id="ARBA00010088"/>
    </source>
</evidence>
<dbReference type="InterPro" id="IPR010497">
    <property type="entry name" value="Epoxide_hydro_N"/>
</dbReference>
<dbReference type="PIRSF" id="PIRSF001112">
    <property type="entry name" value="Epoxide_hydrolase"/>
    <property type="match status" value="1"/>
</dbReference>
<dbReference type="STRING" id="1515612.SKP52_13025"/>
<dbReference type="AlphaFoldDB" id="A0A0A7PJR7"/>
<dbReference type="PRINTS" id="PR00412">
    <property type="entry name" value="EPOXHYDRLASE"/>
</dbReference>
<dbReference type="GO" id="GO:0004301">
    <property type="term" value="F:epoxide hydrolase activity"/>
    <property type="evidence" value="ECO:0007669"/>
    <property type="project" value="TreeGrafter"/>
</dbReference>
<dbReference type="EMBL" id="CP009122">
    <property type="protein sequence ID" value="AJA09493.1"/>
    <property type="molecule type" value="Genomic_DNA"/>
</dbReference>
<dbReference type="OrthoDB" id="27092at2"/>
<feature type="active site" description="Proton donor" evidence="4">
    <location>
        <position position="307"/>
    </location>
</feature>
<dbReference type="InterPro" id="IPR016292">
    <property type="entry name" value="Epoxide_hydrolase"/>
</dbReference>
<sequence length="386" mass="44358">MDITPFEFRASDAALADLRTRLERTRFAADFANEDWRYGFNGEYLRELISYWLDEYDWRAQETAINAWPHFKTEIDGVPIHFIHVKGKGPNPTPLVLTHGWPWTFWDYRDLIGPLTDPAAYGGDPADAFDLVIPSLPGYVFSTPLTKPGQNFWTTADLWVKLMEGLGYPRFASHGEDWGAFLTAQLGHKYADRMIGVHFTTMFPLDMFGGGQVDPLWGEGEEGWEQKNIDFFAKESGYYSLQATKPQTLAFAMQDSPAGLCAWLVEKRRTWGHTRGDIESRFSKDDMLTTVMLYWLTDSFGTSARYYYEAVHNLWQPSHGNLPVVGAPTGIAVFLNELVLQPKKWAEKYYNLQQWTQYPEGGHFAAFEEPRLVIEDIRRFFRGLRG</sequence>
<dbReference type="RefSeq" id="WP_039575250.1">
    <property type="nucleotide sequence ID" value="NZ_CP009122.1"/>
</dbReference>
<proteinExistence type="inferred from homology"/>
<keyword evidence="2" id="KW-0058">Aromatic hydrocarbons catabolism</keyword>
<keyword evidence="7" id="KW-1185">Reference proteome</keyword>
<name>A0A0A7PJR7_9SPHN</name>
<dbReference type="KEGG" id="sphk:SKP52_13025"/>